<gene>
    <name evidence="4" type="ORF">DdX_07437</name>
</gene>
<organism evidence="4 5">
    <name type="scientific">Ditylenchus destructor</name>
    <dbReference type="NCBI Taxonomy" id="166010"/>
    <lineage>
        <taxon>Eukaryota</taxon>
        <taxon>Metazoa</taxon>
        <taxon>Ecdysozoa</taxon>
        <taxon>Nematoda</taxon>
        <taxon>Chromadorea</taxon>
        <taxon>Rhabditida</taxon>
        <taxon>Tylenchina</taxon>
        <taxon>Tylenchomorpha</taxon>
        <taxon>Sphaerularioidea</taxon>
        <taxon>Anguinidae</taxon>
        <taxon>Anguininae</taxon>
        <taxon>Ditylenchus</taxon>
    </lineage>
</organism>
<keyword evidence="1" id="KW-0694">RNA-binding</keyword>
<sequence length="232" mass="27444">MVEMNIFIPKTLWQSQKMSLKMVNVRNGEKWGACMVAFMVSLSSRWKHEDVSVFCLCMDILMTSSPDRRRRRSSSSRSRSASPRRKRRSRSRSTFSRSPSPRETCKRLHIANLDDSVRRRDIEDAFSKFGKLSDVWVASYPPFYAFVVYEKSEDANDALKEMRSGYVRNCHVRTTVALPRNNRRMPPPRRHYDRSPRRRSRSRSRSPRRRSRSPHKKRSSKRSRSHSRSSSR</sequence>
<feature type="region of interest" description="Disordered" evidence="2">
    <location>
        <begin position="67"/>
        <end position="103"/>
    </location>
</feature>
<name>A0AAD4R853_9BILA</name>
<evidence type="ECO:0000256" key="2">
    <source>
        <dbReference type="SAM" id="MobiDB-lite"/>
    </source>
</evidence>
<feature type="region of interest" description="Disordered" evidence="2">
    <location>
        <begin position="175"/>
        <end position="232"/>
    </location>
</feature>
<dbReference type="Gene3D" id="3.30.70.330">
    <property type="match status" value="1"/>
</dbReference>
<feature type="compositionally biased region" description="Basic residues" evidence="2">
    <location>
        <begin position="181"/>
        <end position="232"/>
    </location>
</feature>
<evidence type="ECO:0000256" key="1">
    <source>
        <dbReference type="PROSITE-ProRule" id="PRU00176"/>
    </source>
</evidence>
<dbReference type="InterPro" id="IPR000504">
    <property type="entry name" value="RRM_dom"/>
</dbReference>
<dbReference type="InterPro" id="IPR050907">
    <property type="entry name" value="SRSF"/>
</dbReference>
<dbReference type="PANTHER" id="PTHR23147">
    <property type="entry name" value="SERINE/ARGININE RICH SPLICING FACTOR"/>
    <property type="match status" value="1"/>
</dbReference>
<dbReference type="AlphaFoldDB" id="A0AAD4R853"/>
<dbReference type="EMBL" id="JAKKPZ010000010">
    <property type="protein sequence ID" value="KAI1716389.1"/>
    <property type="molecule type" value="Genomic_DNA"/>
</dbReference>
<evidence type="ECO:0000313" key="4">
    <source>
        <dbReference type="EMBL" id="KAI1716389.1"/>
    </source>
</evidence>
<feature type="compositionally biased region" description="Low complexity" evidence="2">
    <location>
        <begin position="92"/>
        <end position="102"/>
    </location>
</feature>
<dbReference type="GO" id="GO:0003723">
    <property type="term" value="F:RNA binding"/>
    <property type="evidence" value="ECO:0007669"/>
    <property type="project" value="UniProtKB-UniRule"/>
</dbReference>
<dbReference type="PROSITE" id="PS50102">
    <property type="entry name" value="RRM"/>
    <property type="match status" value="1"/>
</dbReference>
<feature type="domain" description="RRM" evidence="3">
    <location>
        <begin position="106"/>
        <end position="179"/>
    </location>
</feature>
<proteinExistence type="predicted"/>
<keyword evidence="5" id="KW-1185">Reference proteome</keyword>
<dbReference type="Pfam" id="PF00076">
    <property type="entry name" value="RRM_1"/>
    <property type="match status" value="1"/>
</dbReference>
<evidence type="ECO:0000259" key="3">
    <source>
        <dbReference type="PROSITE" id="PS50102"/>
    </source>
</evidence>
<dbReference type="SMART" id="SM00360">
    <property type="entry name" value="RRM"/>
    <property type="match status" value="1"/>
</dbReference>
<dbReference type="InterPro" id="IPR035979">
    <property type="entry name" value="RBD_domain_sf"/>
</dbReference>
<accession>A0AAD4R853</accession>
<dbReference type="SUPFAM" id="SSF54928">
    <property type="entry name" value="RNA-binding domain, RBD"/>
    <property type="match status" value="1"/>
</dbReference>
<comment type="caution">
    <text evidence="4">The sequence shown here is derived from an EMBL/GenBank/DDBJ whole genome shotgun (WGS) entry which is preliminary data.</text>
</comment>
<protein>
    <submittedName>
        <fullName evidence="4">RNA recognition motif domain-containing protein</fullName>
    </submittedName>
</protein>
<dbReference type="InterPro" id="IPR012677">
    <property type="entry name" value="Nucleotide-bd_a/b_plait_sf"/>
</dbReference>
<feature type="compositionally biased region" description="Basic residues" evidence="2">
    <location>
        <begin position="82"/>
        <end position="91"/>
    </location>
</feature>
<evidence type="ECO:0000313" key="5">
    <source>
        <dbReference type="Proteomes" id="UP001201812"/>
    </source>
</evidence>
<reference evidence="4" key="1">
    <citation type="submission" date="2022-01" db="EMBL/GenBank/DDBJ databases">
        <title>Genome Sequence Resource for Two Populations of Ditylenchus destructor, the Migratory Endoparasitic Phytonematode.</title>
        <authorList>
            <person name="Zhang H."/>
            <person name="Lin R."/>
            <person name="Xie B."/>
        </authorList>
    </citation>
    <scope>NUCLEOTIDE SEQUENCE</scope>
    <source>
        <strain evidence="4">BazhouSP</strain>
    </source>
</reference>
<dbReference type="Proteomes" id="UP001201812">
    <property type="component" value="Unassembled WGS sequence"/>
</dbReference>